<dbReference type="EMBL" id="CP031163">
    <property type="protein sequence ID" value="AXH00917.1"/>
    <property type="molecule type" value="Genomic_DNA"/>
</dbReference>
<dbReference type="RefSeq" id="WP_114673565.1">
    <property type="nucleotide sequence ID" value="NZ_CP031163.1"/>
</dbReference>
<evidence type="ECO:0000313" key="1">
    <source>
        <dbReference type="EMBL" id="AXH00917.1"/>
    </source>
</evidence>
<proteinExistence type="predicted"/>
<protein>
    <submittedName>
        <fullName evidence="1">Uncharacterized protein</fullName>
    </submittedName>
</protein>
<name>A0A345IMJ4_9DEIO</name>
<sequence length="71" mass="7638">MKNLFAFHVGKPADQGNIVNVEGHYDAEAQVWIGNTDATASNTSTVTEIKYYTNPGGVYDGKQADSDTENA</sequence>
<gene>
    <name evidence="1" type="ORF">DVJ83_17575</name>
</gene>
<organism evidence="1 2">
    <name type="scientific">Deinococcus wulumuqiensis</name>
    <dbReference type="NCBI Taxonomy" id="980427"/>
    <lineage>
        <taxon>Bacteria</taxon>
        <taxon>Thermotogati</taxon>
        <taxon>Deinococcota</taxon>
        <taxon>Deinococci</taxon>
        <taxon>Deinococcales</taxon>
        <taxon>Deinococcaceae</taxon>
        <taxon>Deinococcus</taxon>
    </lineage>
</organism>
<dbReference type="Proteomes" id="UP000253744">
    <property type="component" value="Plasmid pDrdI"/>
</dbReference>
<dbReference type="KEGG" id="dwu:DVJ83_17575"/>
<keyword evidence="1" id="KW-0614">Plasmid</keyword>
<reference evidence="1 2" key="1">
    <citation type="submission" date="2018-07" db="EMBL/GenBank/DDBJ databases">
        <title>Complete Genome and Methylome Analysis of Deinococcus wulumuqiensis NEB 479.</title>
        <authorList>
            <person name="Fomenkov A."/>
            <person name="Luyten Y."/>
            <person name="Vincze T."/>
            <person name="Anton B.P."/>
            <person name="Clark T."/>
            <person name="Roberts R.J."/>
            <person name="Morgan R.D."/>
        </authorList>
    </citation>
    <scope>NUCLEOTIDE SEQUENCE [LARGE SCALE GENOMIC DNA]</scope>
    <source>
        <strain evidence="1 2">NEB 479</strain>
        <plasmid evidence="2">Plasmid pdrdi</plasmid>
    </source>
</reference>
<evidence type="ECO:0000313" key="2">
    <source>
        <dbReference type="Proteomes" id="UP000253744"/>
    </source>
</evidence>
<dbReference type="AlphaFoldDB" id="A0A345IMJ4"/>
<geneLocation type="plasmid" evidence="2">
    <name>pdrdi</name>
</geneLocation>
<accession>A0A345IMJ4</accession>